<protein>
    <submittedName>
        <fullName evidence="4">Protein Kinase-like protein TMKL1</fullName>
    </submittedName>
</protein>
<dbReference type="InterPro" id="IPR032675">
    <property type="entry name" value="LRR_dom_sf"/>
</dbReference>
<keyword evidence="1" id="KW-0433">Leucine-rich repeat</keyword>
<dbReference type="Proteomes" id="UP001140206">
    <property type="component" value="Chromosome 1"/>
</dbReference>
<name>A0AAV8GJM7_9POAL</name>
<dbReference type="InterPro" id="IPR001611">
    <property type="entry name" value="Leu-rich_rpt"/>
</dbReference>
<dbReference type="AlphaFoldDB" id="A0AAV8GJM7"/>
<accession>A0AAV8GJM7</accession>
<sequence length="245" mass="26253">MLVLRSYLLFLLFLSLPLLSLCSDSDLLLKKIKPALQGNATIENTQLSTWNLSTPLCQWRGLQWATATGSPLSCDSASTRSNLSLNSDTSIQLTSIQLPASGLQGYIPSDIGDFSSLQSIYLAVNSLHGSIPLELGNSPSLSEIDLGSNSFNGSLPPSIWNLCDQLVSVRLHGNRLSGSLPDPAGPNHTCDSLKVLDFGGNKLEGGFPLFITKFTGLQELDLSANRFTGSVPEALAEISYFFIGC</sequence>
<dbReference type="Pfam" id="PF00560">
    <property type="entry name" value="LRR_1"/>
    <property type="match status" value="3"/>
</dbReference>
<keyword evidence="5" id="KW-1185">Reference proteome</keyword>
<evidence type="ECO:0000256" key="2">
    <source>
        <dbReference type="ARBA" id="ARBA00022737"/>
    </source>
</evidence>
<comment type="caution">
    <text evidence="4">The sequence shown here is derived from an EMBL/GenBank/DDBJ whole genome shotgun (WGS) entry which is preliminary data.</text>
</comment>
<keyword evidence="4" id="KW-0808">Transferase</keyword>
<dbReference type="PANTHER" id="PTHR48065">
    <property type="entry name" value="OS10G0469600 PROTEIN"/>
    <property type="match status" value="1"/>
</dbReference>
<dbReference type="FunFam" id="3.80.10.10:FF:000383">
    <property type="entry name" value="Leucine-rich repeat receptor protein kinase EMS1"/>
    <property type="match status" value="1"/>
</dbReference>
<dbReference type="GO" id="GO:0016301">
    <property type="term" value="F:kinase activity"/>
    <property type="evidence" value="ECO:0007669"/>
    <property type="project" value="UniProtKB-KW"/>
</dbReference>
<dbReference type="EMBL" id="JAMFTS010000001">
    <property type="protein sequence ID" value="KAJ4802607.1"/>
    <property type="molecule type" value="Genomic_DNA"/>
</dbReference>
<keyword evidence="2" id="KW-0677">Repeat</keyword>
<keyword evidence="3" id="KW-0732">Signal</keyword>
<evidence type="ECO:0000256" key="1">
    <source>
        <dbReference type="ARBA" id="ARBA00022614"/>
    </source>
</evidence>
<evidence type="ECO:0000313" key="5">
    <source>
        <dbReference type="Proteomes" id="UP001140206"/>
    </source>
</evidence>
<dbReference type="Gene3D" id="3.80.10.10">
    <property type="entry name" value="Ribonuclease Inhibitor"/>
    <property type="match status" value="2"/>
</dbReference>
<gene>
    <name evidence="4" type="ORF">LUZ62_015173</name>
</gene>
<proteinExistence type="predicted"/>
<evidence type="ECO:0000256" key="3">
    <source>
        <dbReference type="SAM" id="SignalP"/>
    </source>
</evidence>
<feature type="chain" id="PRO_5043429050" evidence="3">
    <location>
        <begin position="23"/>
        <end position="245"/>
    </location>
</feature>
<organism evidence="4 5">
    <name type="scientific">Rhynchospora pubera</name>
    <dbReference type="NCBI Taxonomy" id="906938"/>
    <lineage>
        <taxon>Eukaryota</taxon>
        <taxon>Viridiplantae</taxon>
        <taxon>Streptophyta</taxon>
        <taxon>Embryophyta</taxon>
        <taxon>Tracheophyta</taxon>
        <taxon>Spermatophyta</taxon>
        <taxon>Magnoliopsida</taxon>
        <taxon>Liliopsida</taxon>
        <taxon>Poales</taxon>
        <taxon>Cyperaceae</taxon>
        <taxon>Cyperoideae</taxon>
        <taxon>Rhynchosporeae</taxon>
        <taxon>Rhynchospora</taxon>
    </lineage>
</organism>
<dbReference type="SUPFAM" id="SSF52058">
    <property type="entry name" value="L domain-like"/>
    <property type="match status" value="1"/>
</dbReference>
<reference evidence="4" key="1">
    <citation type="submission" date="2022-08" db="EMBL/GenBank/DDBJ databases">
        <authorList>
            <person name="Marques A."/>
        </authorList>
    </citation>
    <scope>NUCLEOTIDE SEQUENCE</scope>
    <source>
        <strain evidence="4">RhyPub2mFocal</strain>
        <tissue evidence="4">Leaves</tissue>
    </source>
</reference>
<keyword evidence="4" id="KW-0418">Kinase</keyword>
<evidence type="ECO:0000313" key="4">
    <source>
        <dbReference type="EMBL" id="KAJ4802607.1"/>
    </source>
</evidence>
<dbReference type="PANTHER" id="PTHR48065:SF11">
    <property type="entry name" value="OS11G0213300 PROTEIN"/>
    <property type="match status" value="1"/>
</dbReference>
<feature type="signal peptide" evidence="3">
    <location>
        <begin position="1"/>
        <end position="22"/>
    </location>
</feature>